<protein>
    <submittedName>
        <fullName evidence="2">Uncharacterized protein</fullName>
    </submittedName>
</protein>
<evidence type="ECO:0000256" key="1">
    <source>
        <dbReference type="SAM" id="MobiDB-lite"/>
    </source>
</evidence>
<proteinExistence type="predicted"/>
<comment type="caution">
    <text evidence="2">The sequence shown here is derived from an EMBL/GenBank/DDBJ whole genome shotgun (WGS) entry which is preliminary data.</text>
</comment>
<dbReference type="RefSeq" id="WP_377089813.1">
    <property type="nucleotide sequence ID" value="NZ_JBHSJL010000014.1"/>
</dbReference>
<feature type="compositionally biased region" description="Low complexity" evidence="1">
    <location>
        <begin position="139"/>
        <end position="167"/>
    </location>
</feature>
<accession>A0ABW4ZGN9</accession>
<reference evidence="3" key="1">
    <citation type="journal article" date="2019" name="Int. J. Syst. Evol. Microbiol.">
        <title>The Global Catalogue of Microorganisms (GCM) 10K type strain sequencing project: providing services to taxonomists for standard genome sequencing and annotation.</title>
        <authorList>
            <consortium name="The Broad Institute Genomics Platform"/>
            <consortium name="The Broad Institute Genome Sequencing Center for Infectious Disease"/>
            <person name="Wu L."/>
            <person name="Ma J."/>
        </authorList>
    </citation>
    <scope>NUCLEOTIDE SEQUENCE [LARGE SCALE GENOMIC DNA]</scope>
    <source>
        <strain evidence="3">CCUG 57942</strain>
    </source>
</reference>
<sequence>MRFLIYLSALSISTCYAESEFQRMYKREHGKNAQETPEQIIENHAKGAEKIAREQDELSADVQELIQGETNGKVIQFLSEAEELMAEATDRLEEKDTSAATIAVETEVIEKIAAAANQKQQSSSSKGQQQSSALMEMMKQMMGQGQEAQSGQEGQEGQQPGSSAGEGQEADSDSANQRTTEKSDGMTSTRKLPKKSGSAGTTLPKEFQKALDAYNRGLDSQ</sequence>
<name>A0ABW4ZGN9_9BACT</name>
<organism evidence="2 3">
    <name type="scientific">Rubritalea tangerina</name>
    <dbReference type="NCBI Taxonomy" id="430798"/>
    <lineage>
        <taxon>Bacteria</taxon>
        <taxon>Pseudomonadati</taxon>
        <taxon>Verrucomicrobiota</taxon>
        <taxon>Verrucomicrobiia</taxon>
        <taxon>Verrucomicrobiales</taxon>
        <taxon>Rubritaleaceae</taxon>
        <taxon>Rubritalea</taxon>
    </lineage>
</organism>
<evidence type="ECO:0000313" key="3">
    <source>
        <dbReference type="Proteomes" id="UP001597389"/>
    </source>
</evidence>
<keyword evidence="3" id="KW-1185">Reference proteome</keyword>
<feature type="region of interest" description="Disordered" evidence="1">
    <location>
        <begin position="139"/>
        <end position="221"/>
    </location>
</feature>
<gene>
    <name evidence="2" type="ORF">ACFSW8_17415</name>
</gene>
<dbReference type="EMBL" id="JBHUJB010000089">
    <property type="protein sequence ID" value="MFD2160687.1"/>
    <property type="molecule type" value="Genomic_DNA"/>
</dbReference>
<evidence type="ECO:0000313" key="2">
    <source>
        <dbReference type="EMBL" id="MFD2160687.1"/>
    </source>
</evidence>
<dbReference type="Proteomes" id="UP001597389">
    <property type="component" value="Unassembled WGS sequence"/>
</dbReference>